<dbReference type="AlphaFoldDB" id="A0A5B6W4Z2"/>
<accession>A0A5B6W4Z2</accession>
<evidence type="ECO:0000313" key="2">
    <source>
        <dbReference type="Proteomes" id="UP000325315"/>
    </source>
</evidence>
<keyword evidence="2" id="KW-1185">Reference proteome</keyword>
<keyword evidence="1" id="KW-0808">Transferase</keyword>
<reference evidence="2" key="1">
    <citation type="journal article" date="2019" name="Plant Biotechnol. J.">
        <title>Genome sequencing of the Australian wild diploid species Gossypium australe highlights disease resistance and delayed gland morphogenesis.</title>
        <authorList>
            <person name="Cai Y."/>
            <person name="Cai X."/>
            <person name="Wang Q."/>
            <person name="Wang P."/>
            <person name="Zhang Y."/>
            <person name="Cai C."/>
            <person name="Xu Y."/>
            <person name="Wang K."/>
            <person name="Zhou Z."/>
            <person name="Wang C."/>
            <person name="Geng S."/>
            <person name="Li B."/>
            <person name="Dong Q."/>
            <person name="Hou Y."/>
            <person name="Wang H."/>
            <person name="Ai P."/>
            <person name="Liu Z."/>
            <person name="Yi F."/>
            <person name="Sun M."/>
            <person name="An G."/>
            <person name="Cheng J."/>
            <person name="Zhang Y."/>
            <person name="Shi Q."/>
            <person name="Xie Y."/>
            <person name="Shi X."/>
            <person name="Chang Y."/>
            <person name="Huang F."/>
            <person name="Chen Y."/>
            <person name="Hong S."/>
            <person name="Mi L."/>
            <person name="Sun Q."/>
            <person name="Zhang L."/>
            <person name="Zhou B."/>
            <person name="Peng R."/>
            <person name="Zhang X."/>
            <person name="Liu F."/>
        </authorList>
    </citation>
    <scope>NUCLEOTIDE SEQUENCE [LARGE SCALE GENOMIC DNA]</scope>
    <source>
        <strain evidence="2">cv. PA1801</strain>
    </source>
</reference>
<comment type="caution">
    <text evidence="1">The sequence shown here is derived from an EMBL/GenBank/DDBJ whole genome shotgun (WGS) entry which is preliminary data.</text>
</comment>
<evidence type="ECO:0000313" key="1">
    <source>
        <dbReference type="EMBL" id="KAA3476740.1"/>
    </source>
</evidence>
<protein>
    <submittedName>
        <fullName evidence="1">Reverse transcriptase</fullName>
    </submittedName>
</protein>
<name>A0A5B6W4Z2_9ROSI</name>
<dbReference type="Proteomes" id="UP000325315">
    <property type="component" value="Unassembled WGS sequence"/>
</dbReference>
<dbReference type="EMBL" id="SMMG02000004">
    <property type="protein sequence ID" value="KAA3476740.1"/>
    <property type="molecule type" value="Genomic_DNA"/>
</dbReference>
<proteinExistence type="predicted"/>
<keyword evidence="1" id="KW-0548">Nucleotidyltransferase</keyword>
<dbReference type="GO" id="GO:0003964">
    <property type="term" value="F:RNA-directed DNA polymerase activity"/>
    <property type="evidence" value="ECO:0007669"/>
    <property type="project" value="UniProtKB-KW"/>
</dbReference>
<dbReference type="OrthoDB" id="1929473at2759"/>
<keyword evidence="1" id="KW-0695">RNA-directed DNA polymerase</keyword>
<gene>
    <name evidence="1" type="ORF">EPI10_010689</name>
</gene>
<organism evidence="1 2">
    <name type="scientific">Gossypium australe</name>
    <dbReference type="NCBI Taxonomy" id="47621"/>
    <lineage>
        <taxon>Eukaryota</taxon>
        <taxon>Viridiplantae</taxon>
        <taxon>Streptophyta</taxon>
        <taxon>Embryophyta</taxon>
        <taxon>Tracheophyta</taxon>
        <taxon>Spermatophyta</taxon>
        <taxon>Magnoliopsida</taxon>
        <taxon>eudicotyledons</taxon>
        <taxon>Gunneridae</taxon>
        <taxon>Pentapetalae</taxon>
        <taxon>rosids</taxon>
        <taxon>malvids</taxon>
        <taxon>Malvales</taxon>
        <taxon>Malvaceae</taxon>
        <taxon>Malvoideae</taxon>
        <taxon>Gossypium</taxon>
    </lineage>
</organism>
<sequence length="235" mass="27026">MNEGLLKGVKASRSRPQISHLLFADDCILFNEASSRGANLLKEILRKYRRCSGQRVNFDKSTQEYLRNLEELGGQNFGIRDIYRNEGRKFLSSPFCKPFQLTRWHVFFYPKHCVMSLKISSPNSGGKKDMGKRASTSESGGLRFRNMSQFNIAMLTKQGWRLINHPNSLLAKVLKAKYFPRSDFFNAQLGNSPSLTWRSIWAAKGLLHSGMGWRLGRGTGILLWDDYWIPRQEVE</sequence>